<dbReference type="Gene3D" id="1.10.1900.10">
    <property type="entry name" value="c-terminal domain of poly(a) binding protein"/>
    <property type="match status" value="1"/>
</dbReference>
<reference evidence="1" key="1">
    <citation type="submission" date="2016-06" db="EMBL/GenBank/DDBJ databases">
        <authorList>
            <person name="Van Tyne D."/>
        </authorList>
    </citation>
    <scope>NUCLEOTIDE SEQUENCE</scope>
    <source>
        <strain evidence="1">JM9A</strain>
    </source>
</reference>
<evidence type="ECO:0008006" key="3">
    <source>
        <dbReference type="Google" id="ProtNLM"/>
    </source>
</evidence>
<comment type="caution">
    <text evidence="1">The sequence shown here is derived from an EMBL/GenBank/DDBJ whole genome shotgun (WGS) entry which is preliminary data.</text>
</comment>
<reference evidence="1" key="2">
    <citation type="submission" date="2024-02" db="EMBL/GenBank/DDBJ databases">
        <title>The Genome Sequence of Enterococcus diestrammenae JM9A.</title>
        <authorList>
            <person name="Earl A."/>
            <person name="Manson A."/>
            <person name="Gilmore M."/>
            <person name="Sanders J."/>
            <person name="Shea T."/>
            <person name="Howe W."/>
            <person name="Livny J."/>
            <person name="Cuomo C."/>
            <person name="Neafsey D."/>
            <person name="Birren B."/>
        </authorList>
    </citation>
    <scope>NUCLEOTIDE SEQUENCE</scope>
    <source>
        <strain evidence="1">JM9A</strain>
    </source>
</reference>
<accession>A0ABV0F0Y0</accession>
<sequence>MNLYDKITGNDMTKKQKELSRRVALLPQDYQTTWQELNQKIWQFSDFTGRNLYPILEGVLHLFEESAAEALPISGVIGENVDDFISEIARIEGAKNYRDKLRKQLNDTVAKKLGKVRNSHGLTRCISG</sequence>
<organism evidence="1 2">
    <name type="scientific">Enterococcus diestrammenae</name>
    <dbReference type="NCBI Taxonomy" id="1155073"/>
    <lineage>
        <taxon>Bacteria</taxon>
        <taxon>Bacillati</taxon>
        <taxon>Bacillota</taxon>
        <taxon>Bacilli</taxon>
        <taxon>Lactobacillales</taxon>
        <taxon>Enterococcaceae</taxon>
        <taxon>Enterococcus</taxon>
    </lineage>
</organism>
<gene>
    <name evidence="1" type="ORF">BAU18_000527</name>
</gene>
<dbReference type="Proteomes" id="UP001429357">
    <property type="component" value="Unassembled WGS sequence"/>
</dbReference>
<evidence type="ECO:0000313" key="1">
    <source>
        <dbReference type="EMBL" id="MEO1780949.1"/>
    </source>
</evidence>
<dbReference type="InterPro" id="IPR008316">
    <property type="entry name" value="UCP029876"/>
</dbReference>
<name>A0ABV0F0Y0_9ENTE</name>
<dbReference type="SUPFAM" id="SSF158560">
    <property type="entry name" value="BH3980-like"/>
    <property type="match status" value="1"/>
</dbReference>
<dbReference type="Pfam" id="PF06304">
    <property type="entry name" value="DUF1048"/>
    <property type="match status" value="1"/>
</dbReference>
<dbReference type="EMBL" id="MAEI02000001">
    <property type="protein sequence ID" value="MEO1780949.1"/>
    <property type="molecule type" value="Genomic_DNA"/>
</dbReference>
<keyword evidence="2" id="KW-1185">Reference proteome</keyword>
<protein>
    <recommendedName>
        <fullName evidence="3">DUF1048 domain-containing protein</fullName>
    </recommendedName>
</protein>
<dbReference type="RefSeq" id="WP_161870578.1">
    <property type="nucleotide sequence ID" value="NZ_MAEI02000001.1"/>
</dbReference>
<evidence type="ECO:0000313" key="2">
    <source>
        <dbReference type="Proteomes" id="UP001429357"/>
    </source>
</evidence>
<proteinExistence type="predicted"/>